<name>A0A1V6C4Z8_UNCT6</name>
<sequence length="574" mass="66605">MFNFDKIIRNIQKPITYLGGEINCFHPDTENSEIKFALGYPDLYEVGMSNLGVRILYHILNNLDGVACERFFAPGYDLENILRKTDTPFFTLESRRPLKEFDIIGFSISSELNYTNLINLLSLSKIPLHSVERDESDPIILAGGNCSFHPEPLSDFIDLWIVGEAEEAIVELIEAYRNLKGLKRFDVIKSLTEIKGVYAPMFYSAMADETLIPITNRVPDVIQRRVIIDFENSIFPTRWIVPSCDIIHDRISLEIMRGCPQNCLFCQGGFCWRPVRKKSSKKVIELGLETYRNTGYEEISLLSFSSADHPEIEKIVGGLVEKTSDFNVAISFPSLRIDSFSFYLANKISQVRRTGLTFAPETGQSLRKHIGKNILDEKLLVLAEEAKKSGWRQMKLYFMIGLPCETERTIVEIEELIDKISRIISVKCSFNTFIPKPHTPFQWEKFPEFEYYSQIKNRLKKRFSRNRFVHIKFHPYEMSKIECFLSRGNRKLGSVIEDVWKSGGKMENWSEGFVFDRWAVSMGKNQLDFLDYLGELPSICNRWKHILASLQFEKLEKMKKDFYENFRRDTLISD</sequence>
<dbReference type="NCBIfam" id="TIGR03960">
    <property type="entry name" value="rSAM_fuse_unch"/>
    <property type="match status" value="1"/>
</dbReference>
<proteinExistence type="predicted"/>
<dbReference type="InterPro" id="IPR007197">
    <property type="entry name" value="rSAM"/>
</dbReference>
<dbReference type="AlphaFoldDB" id="A0A1V6C4Z8"/>
<dbReference type="SFLD" id="SFLDS00029">
    <property type="entry name" value="Radical_SAM"/>
    <property type="match status" value="1"/>
</dbReference>
<dbReference type="SUPFAM" id="SSF102114">
    <property type="entry name" value="Radical SAM enzymes"/>
    <property type="match status" value="1"/>
</dbReference>
<dbReference type="InterPro" id="IPR006638">
    <property type="entry name" value="Elp3/MiaA/NifB-like_rSAM"/>
</dbReference>
<evidence type="ECO:0000313" key="2">
    <source>
        <dbReference type="EMBL" id="OQB71911.1"/>
    </source>
</evidence>
<feature type="domain" description="Radical SAM core" evidence="1">
    <location>
        <begin position="245"/>
        <end position="472"/>
    </location>
</feature>
<dbReference type="Proteomes" id="UP000485562">
    <property type="component" value="Unassembled WGS sequence"/>
</dbReference>
<dbReference type="PROSITE" id="PS51918">
    <property type="entry name" value="RADICAL_SAM"/>
    <property type="match status" value="1"/>
</dbReference>
<dbReference type="Gene3D" id="3.80.30.20">
    <property type="entry name" value="tm_1862 like domain"/>
    <property type="match status" value="1"/>
</dbReference>
<organism evidence="2">
    <name type="scientific">candidate division TA06 bacterium ADurb.Bin131</name>
    <dbReference type="NCBI Taxonomy" id="1852827"/>
    <lineage>
        <taxon>Bacteria</taxon>
        <taxon>Bacteria division TA06</taxon>
    </lineage>
</organism>
<dbReference type="CDD" id="cd01335">
    <property type="entry name" value="Radical_SAM"/>
    <property type="match status" value="1"/>
</dbReference>
<dbReference type="Pfam" id="PF19864">
    <property type="entry name" value="Radical_SAM_N2"/>
    <property type="match status" value="1"/>
</dbReference>
<accession>A0A1V6C4Z8</accession>
<dbReference type="InterPro" id="IPR023404">
    <property type="entry name" value="rSAM_horseshoe"/>
</dbReference>
<dbReference type="SMART" id="SM00729">
    <property type="entry name" value="Elp3"/>
    <property type="match status" value="1"/>
</dbReference>
<dbReference type="Pfam" id="PF04055">
    <property type="entry name" value="Radical_SAM"/>
    <property type="match status" value="1"/>
</dbReference>
<dbReference type="GO" id="GO:0051536">
    <property type="term" value="F:iron-sulfur cluster binding"/>
    <property type="evidence" value="ECO:0007669"/>
    <property type="project" value="InterPro"/>
</dbReference>
<dbReference type="SFLD" id="SFLDG01082">
    <property type="entry name" value="B12-binding_domain_containing"/>
    <property type="match status" value="1"/>
</dbReference>
<dbReference type="EMBL" id="MWDQ01000147">
    <property type="protein sequence ID" value="OQB71911.1"/>
    <property type="molecule type" value="Genomic_DNA"/>
</dbReference>
<dbReference type="InterPro" id="IPR045784">
    <property type="entry name" value="Radical_SAM_N2"/>
</dbReference>
<evidence type="ECO:0000259" key="1">
    <source>
        <dbReference type="PROSITE" id="PS51918"/>
    </source>
</evidence>
<dbReference type="InterPro" id="IPR023862">
    <property type="entry name" value="CHP03960_rSAM"/>
</dbReference>
<dbReference type="GO" id="GO:0003824">
    <property type="term" value="F:catalytic activity"/>
    <property type="evidence" value="ECO:0007669"/>
    <property type="project" value="InterPro"/>
</dbReference>
<dbReference type="Gene3D" id="3.40.50.280">
    <property type="entry name" value="Cobalamin-binding domain"/>
    <property type="match status" value="1"/>
</dbReference>
<protein>
    <submittedName>
        <fullName evidence="2">Radical SAM superfamily protein</fullName>
    </submittedName>
</protein>
<comment type="caution">
    <text evidence="2">The sequence shown here is derived from an EMBL/GenBank/DDBJ whole genome shotgun (WGS) entry which is preliminary data.</text>
</comment>
<dbReference type="PANTHER" id="PTHR42731">
    <property type="entry name" value="SLL1084 PROTEIN"/>
    <property type="match status" value="1"/>
</dbReference>
<dbReference type="InterPro" id="IPR058240">
    <property type="entry name" value="rSAM_sf"/>
</dbReference>
<reference evidence="2" key="1">
    <citation type="submission" date="2017-02" db="EMBL/GenBank/DDBJ databases">
        <title>Delving into the versatile metabolic prowess of the omnipresent phylum Bacteroidetes.</title>
        <authorList>
            <person name="Nobu M.K."/>
            <person name="Mei R."/>
            <person name="Narihiro T."/>
            <person name="Kuroda K."/>
            <person name="Liu W.-T."/>
        </authorList>
    </citation>
    <scope>NUCLEOTIDE SEQUENCE</scope>
    <source>
        <strain evidence="2">ADurb.Bin131</strain>
    </source>
</reference>
<gene>
    <name evidence="2" type="ORF">BWX89_01578</name>
</gene>
<dbReference type="PANTHER" id="PTHR42731:SF1">
    <property type="entry name" value="RADICAL SAM DOMAIN PROTEIN"/>
    <property type="match status" value="1"/>
</dbReference>